<keyword evidence="1" id="KW-1133">Transmembrane helix</keyword>
<organism evidence="3 4">
    <name type="scientific">Haemophilus influenzae (strain NTHi 3655)</name>
    <dbReference type="NCBI Taxonomy" id="375177"/>
    <lineage>
        <taxon>Bacteria</taxon>
        <taxon>Pseudomonadati</taxon>
        <taxon>Pseudomonadota</taxon>
        <taxon>Gammaproteobacteria</taxon>
        <taxon>Pasteurellales</taxon>
        <taxon>Pasteurellaceae</taxon>
        <taxon>Haemophilus</taxon>
    </lineage>
</organism>
<sequence>MLEFYQTDLVEKRILAILISNVFVALLSYLIYRKRVNNKKFYFLQYKTAFFYIMSFGFPMIFHHGSFFIKGQLDRIFIFHRFSEAELGLYAMSANCIYLISFYFSDK</sequence>
<name>A0A0H3PG52_HAEI3</name>
<evidence type="ECO:0000313" key="2">
    <source>
        <dbReference type="EMBL" id="CAH0450060.1"/>
    </source>
</evidence>
<evidence type="ECO:0000313" key="4">
    <source>
        <dbReference type="Proteomes" id="UP000003185"/>
    </source>
</evidence>
<keyword evidence="1" id="KW-0812">Transmembrane</keyword>
<accession>A0A0H3PG52</accession>
<evidence type="ECO:0000313" key="5">
    <source>
        <dbReference type="Proteomes" id="UP000837958"/>
    </source>
</evidence>
<dbReference type="PANTHER" id="PTHR43424:SF1">
    <property type="entry name" value="LOCUS PUTATIVE PROTEIN 1-RELATED"/>
    <property type="match status" value="1"/>
</dbReference>
<dbReference type="Proteomes" id="UP000003185">
    <property type="component" value="Unassembled WGS sequence"/>
</dbReference>
<gene>
    <name evidence="3" type="ORF">CGSHi3655_07284</name>
    <name evidence="2" type="ORF">KRLU3655_LOCUS136</name>
</gene>
<feature type="transmembrane region" description="Helical" evidence="1">
    <location>
        <begin position="14"/>
        <end position="32"/>
    </location>
</feature>
<reference evidence="2" key="3">
    <citation type="submission" date="2024-01" db="EMBL/GenBank/DDBJ databases">
        <authorList>
            <person name="Riesbeck K."/>
        </authorList>
    </citation>
    <scope>NUCLEOTIDE SEQUENCE</scope>
    <source>
        <strain evidence="2">3655</strain>
    </source>
</reference>
<proteinExistence type="predicted"/>
<reference evidence="5" key="2">
    <citation type="submission" date="2021-11" db="EMBL/GenBank/DDBJ databases">
        <authorList>
            <person name="Riesbeck K."/>
        </authorList>
    </citation>
    <scope>NUCLEOTIDE SEQUENCE [LARGE SCALE GENOMIC DNA]</scope>
</reference>
<feature type="transmembrane region" description="Helical" evidence="1">
    <location>
        <begin position="87"/>
        <end position="105"/>
    </location>
</feature>
<protein>
    <submittedName>
        <fullName evidence="2">Flippase</fullName>
    </submittedName>
    <submittedName>
        <fullName evidence="3">Lipopolysaccharide biosynthesis protein</fullName>
    </submittedName>
</protein>
<dbReference type="AlphaFoldDB" id="A0A0H3PG52"/>
<reference evidence="3 4" key="1">
    <citation type="journal article" date="2007" name="Genome Biol.">
        <title>Characterization and modeling of the Haemophilus influenzae core and supragenomes based on the complete genomic sequences of Rd and 12 clinical nontypeable strains.</title>
        <authorList>
            <person name="Hogg J.S."/>
            <person name="Hu F.Z."/>
            <person name="Janto B."/>
            <person name="Boissy R."/>
            <person name="Hayes J."/>
            <person name="Keefe R."/>
            <person name="Post J.C."/>
            <person name="Ehrlich G.D."/>
        </authorList>
    </citation>
    <scope>NUCLEOTIDE SEQUENCE [LARGE SCALE GENOMIC DNA]</scope>
    <source>
        <strain evidence="3">3655</strain>
        <strain evidence="4">NTHi 3655</strain>
    </source>
</reference>
<dbReference type="PANTHER" id="PTHR43424">
    <property type="entry name" value="LOCUS PUTATIVE PROTEIN 1-RELATED"/>
    <property type="match status" value="1"/>
</dbReference>
<dbReference type="Proteomes" id="UP000837958">
    <property type="component" value="Chromosome"/>
</dbReference>
<evidence type="ECO:0000313" key="3">
    <source>
        <dbReference type="EMBL" id="EDJ93675.1"/>
    </source>
</evidence>
<dbReference type="EMBL" id="AAZF01000001">
    <property type="protein sequence ID" value="EDJ93675.1"/>
    <property type="molecule type" value="Genomic_DNA"/>
</dbReference>
<feature type="transmembrane region" description="Helical" evidence="1">
    <location>
        <begin position="44"/>
        <end position="67"/>
    </location>
</feature>
<dbReference type="EMBL" id="OV040719">
    <property type="protein sequence ID" value="CAH0450060.1"/>
    <property type="molecule type" value="Genomic_DNA"/>
</dbReference>
<keyword evidence="1" id="KW-0472">Membrane</keyword>
<dbReference type="InterPro" id="IPR052556">
    <property type="entry name" value="PolySynth_Transporter"/>
</dbReference>
<evidence type="ECO:0000256" key="1">
    <source>
        <dbReference type="SAM" id="Phobius"/>
    </source>
</evidence>